<dbReference type="InterPro" id="IPR000649">
    <property type="entry name" value="IF-2B-related"/>
</dbReference>
<dbReference type="AlphaFoldDB" id="A0A8J6LHA7"/>
<gene>
    <name evidence="10" type="ORF">GEV33_000092</name>
</gene>
<keyword evidence="11" id="KW-1185">Reference proteome</keyword>
<proteinExistence type="inferred from homology"/>
<accession>A0A8J6LHA7</accession>
<keyword evidence="5" id="KW-0648">Protein biosynthesis</keyword>
<dbReference type="GO" id="GO:0005829">
    <property type="term" value="C:cytosol"/>
    <property type="evidence" value="ECO:0007669"/>
    <property type="project" value="UniProtKB-SubCell"/>
</dbReference>
<dbReference type="InterPro" id="IPR042529">
    <property type="entry name" value="IF_2B-like_C"/>
</dbReference>
<comment type="subcellular location">
    <subcellularLocation>
        <location evidence="1">Cytoplasm</location>
        <location evidence="1">Cytosol</location>
    </subcellularLocation>
</comment>
<dbReference type="InterPro" id="IPR037171">
    <property type="entry name" value="NagB/RpiA_transferase-like"/>
</dbReference>
<protein>
    <recommendedName>
        <fullName evidence="6">Translation initiation factor eIF2B subunit delta</fullName>
    </recommendedName>
    <alternativeName>
        <fullName evidence="7">eIF2B GDP-GTP exchange factor subunit delta</fullName>
    </alternativeName>
</protein>
<evidence type="ECO:0000256" key="9">
    <source>
        <dbReference type="RuleBase" id="RU003814"/>
    </source>
</evidence>
<evidence type="ECO:0000256" key="4">
    <source>
        <dbReference type="ARBA" id="ARBA00022540"/>
    </source>
</evidence>
<evidence type="ECO:0000256" key="1">
    <source>
        <dbReference type="ARBA" id="ARBA00004514"/>
    </source>
</evidence>
<evidence type="ECO:0000313" key="11">
    <source>
        <dbReference type="Proteomes" id="UP000719412"/>
    </source>
</evidence>
<dbReference type="EMBL" id="JABDTM020000139">
    <property type="protein sequence ID" value="KAH0822699.1"/>
    <property type="molecule type" value="Genomic_DNA"/>
</dbReference>
<organism evidence="10 11">
    <name type="scientific">Tenebrio molitor</name>
    <name type="common">Yellow mealworm beetle</name>
    <dbReference type="NCBI Taxonomy" id="7067"/>
    <lineage>
        <taxon>Eukaryota</taxon>
        <taxon>Metazoa</taxon>
        <taxon>Ecdysozoa</taxon>
        <taxon>Arthropoda</taxon>
        <taxon>Hexapoda</taxon>
        <taxon>Insecta</taxon>
        <taxon>Pterygota</taxon>
        <taxon>Neoptera</taxon>
        <taxon>Endopterygota</taxon>
        <taxon>Coleoptera</taxon>
        <taxon>Polyphaga</taxon>
        <taxon>Cucujiformia</taxon>
        <taxon>Tenebrionidae</taxon>
        <taxon>Tenebrio</taxon>
    </lineage>
</organism>
<evidence type="ECO:0000256" key="8">
    <source>
        <dbReference type="ARBA" id="ARBA00046432"/>
    </source>
</evidence>
<evidence type="ECO:0000313" key="10">
    <source>
        <dbReference type="EMBL" id="KAH0822699.1"/>
    </source>
</evidence>
<evidence type="ECO:0000256" key="6">
    <source>
        <dbReference type="ARBA" id="ARBA00044147"/>
    </source>
</evidence>
<dbReference type="Gene3D" id="3.40.50.10470">
    <property type="entry name" value="Translation initiation factor eif-2b, domain 2"/>
    <property type="match status" value="1"/>
</dbReference>
<sequence>MTNALRHFKNGLHQAESLEDSIKKETLLGNIDTYVADDIDKAGEAISLTVNKKINTGDVILTYGCSSLITRILKDAHEAGKQFQVIIVDGRPFLEGRQMLKRLVQIGINCSYVQINAISYVMSLATTVLLGAHALLTNGYVKSRIGTAQVALVAQAHNKPVLVCCETYKFSEQVLTDSFVYNELGDSDALLSMDTLEESSPLISSRADANLQILNLLYDVTPPDLITAVVTEFAILPCSSAPVVLRIKSEFK</sequence>
<dbReference type="Proteomes" id="UP000719412">
    <property type="component" value="Unassembled WGS sequence"/>
</dbReference>
<comment type="similarity">
    <text evidence="2 9">Belongs to the eIF-2B alpha/beta/delta subunits family.</text>
</comment>
<evidence type="ECO:0000256" key="2">
    <source>
        <dbReference type="ARBA" id="ARBA00007251"/>
    </source>
</evidence>
<reference evidence="10" key="1">
    <citation type="journal article" date="2020" name="J Insects Food Feed">
        <title>The yellow mealworm (Tenebrio molitor) genome: a resource for the emerging insects as food and feed industry.</title>
        <authorList>
            <person name="Eriksson T."/>
            <person name="Andere A."/>
            <person name="Kelstrup H."/>
            <person name="Emery V."/>
            <person name="Picard C."/>
        </authorList>
    </citation>
    <scope>NUCLEOTIDE SEQUENCE</scope>
    <source>
        <strain evidence="10">Stoneville</strain>
        <tissue evidence="10">Whole head</tissue>
    </source>
</reference>
<dbReference type="PANTHER" id="PTHR10233:SF14">
    <property type="entry name" value="TRANSLATION INITIATION FACTOR EIF-2B SUBUNIT DELTA"/>
    <property type="match status" value="1"/>
</dbReference>
<name>A0A8J6LHA7_TENMO</name>
<dbReference type="PANTHER" id="PTHR10233">
    <property type="entry name" value="TRANSLATION INITIATION FACTOR EIF-2B"/>
    <property type="match status" value="1"/>
</dbReference>
<comment type="subunit">
    <text evidence="8">Component of the translation initiation factor 2B (eIF2B) complex which is a heterodecamer of two sets of five different subunits: alpha, beta, gamma, delta and epsilon. Subunits alpha, beta and delta comprise a regulatory subcomplex and subunits epsilon and gamma comprise a catalytic subcomplex. Within the complex, the hexameric regulatory complex resides at the center, with the two heterodimeric catalytic subcomplexes bound on opposite sides.</text>
</comment>
<evidence type="ECO:0000256" key="7">
    <source>
        <dbReference type="ARBA" id="ARBA00044356"/>
    </source>
</evidence>
<comment type="caution">
    <text evidence="10">The sequence shown here is derived from an EMBL/GenBank/DDBJ whole genome shotgun (WGS) entry which is preliminary data.</text>
</comment>
<evidence type="ECO:0000256" key="3">
    <source>
        <dbReference type="ARBA" id="ARBA00022490"/>
    </source>
</evidence>
<keyword evidence="4" id="KW-0396">Initiation factor</keyword>
<evidence type="ECO:0000256" key="5">
    <source>
        <dbReference type="ARBA" id="ARBA00022917"/>
    </source>
</evidence>
<dbReference type="Pfam" id="PF01008">
    <property type="entry name" value="IF-2B"/>
    <property type="match status" value="1"/>
</dbReference>
<dbReference type="SUPFAM" id="SSF100950">
    <property type="entry name" value="NagB/RpiA/CoA transferase-like"/>
    <property type="match status" value="1"/>
</dbReference>
<dbReference type="GO" id="GO:0003743">
    <property type="term" value="F:translation initiation factor activity"/>
    <property type="evidence" value="ECO:0007669"/>
    <property type="project" value="UniProtKB-KW"/>
</dbReference>
<reference evidence="10" key="2">
    <citation type="submission" date="2021-08" db="EMBL/GenBank/DDBJ databases">
        <authorList>
            <person name="Eriksson T."/>
        </authorList>
    </citation>
    <scope>NUCLEOTIDE SEQUENCE</scope>
    <source>
        <strain evidence="10">Stoneville</strain>
        <tissue evidence="10">Whole head</tissue>
    </source>
</reference>
<keyword evidence="3" id="KW-0963">Cytoplasm</keyword>